<protein>
    <submittedName>
        <fullName evidence="1">Uncharacterized protein</fullName>
    </submittedName>
</protein>
<name>X1BQF0_9ZZZZ</name>
<dbReference type="EMBL" id="BART01009975">
    <property type="protein sequence ID" value="GAG83432.1"/>
    <property type="molecule type" value="Genomic_DNA"/>
</dbReference>
<sequence length="49" mass="5749">SEKTSNVKCCKCLFHIEEIERIDTVTPQFDALDCCKCLFHIEEIERCLN</sequence>
<organism evidence="1">
    <name type="scientific">marine sediment metagenome</name>
    <dbReference type="NCBI Taxonomy" id="412755"/>
    <lineage>
        <taxon>unclassified sequences</taxon>
        <taxon>metagenomes</taxon>
        <taxon>ecological metagenomes</taxon>
    </lineage>
</organism>
<dbReference type="AlphaFoldDB" id="X1BQF0"/>
<feature type="non-terminal residue" evidence="1">
    <location>
        <position position="1"/>
    </location>
</feature>
<accession>X1BQF0</accession>
<reference evidence="1" key="1">
    <citation type="journal article" date="2014" name="Front. Microbiol.">
        <title>High frequency of phylogenetically diverse reductive dehalogenase-homologous genes in deep subseafloor sedimentary metagenomes.</title>
        <authorList>
            <person name="Kawai M."/>
            <person name="Futagami T."/>
            <person name="Toyoda A."/>
            <person name="Takaki Y."/>
            <person name="Nishi S."/>
            <person name="Hori S."/>
            <person name="Arai W."/>
            <person name="Tsubouchi T."/>
            <person name="Morono Y."/>
            <person name="Uchiyama I."/>
            <person name="Ito T."/>
            <person name="Fujiyama A."/>
            <person name="Inagaki F."/>
            <person name="Takami H."/>
        </authorList>
    </citation>
    <scope>NUCLEOTIDE SEQUENCE</scope>
    <source>
        <strain evidence="1">Expedition CK06-06</strain>
    </source>
</reference>
<proteinExistence type="predicted"/>
<comment type="caution">
    <text evidence="1">The sequence shown here is derived from an EMBL/GenBank/DDBJ whole genome shotgun (WGS) entry which is preliminary data.</text>
</comment>
<gene>
    <name evidence="1" type="ORF">S01H4_21906</name>
</gene>
<evidence type="ECO:0000313" key="1">
    <source>
        <dbReference type="EMBL" id="GAG83432.1"/>
    </source>
</evidence>